<protein>
    <submittedName>
        <fullName evidence="1">Bacteriophage replication protein</fullName>
    </submittedName>
</protein>
<dbReference type="KEGG" id="smul:SMUL_0409"/>
<accession>A0AA86AJ63</accession>
<dbReference type="AlphaFoldDB" id="A0AA86AJ63"/>
<name>A0AA86AJ63_SULMK</name>
<sequence>MSIKIMSIVWELSQINAEINRDDKFLLLALADHANDDGECYPSLSKIQKKCFFSKQGLLNSMDRVIKIGYVSKNKRKRENGSNTSNLYQFHEDLFSFKIEEAKLLEDMKKFKNTNAPQVVNGVDKGSLPSGLGVVNAIDKGSLPGGQLYEPSLKHHYESSFNLSLERVDLKNFRKQLIEFCPNFKFSIAGKLGYSNEHSGFCLKSGYIHSLHTGKLVNSEESLDVWQYLYEKKLQVFEQATIQNNQRAHHEK</sequence>
<dbReference type="Proteomes" id="UP000019322">
    <property type="component" value="Chromosome"/>
</dbReference>
<evidence type="ECO:0000313" key="2">
    <source>
        <dbReference type="Proteomes" id="UP000019322"/>
    </source>
</evidence>
<dbReference type="Gene3D" id="1.10.10.10">
    <property type="entry name" value="Winged helix-like DNA-binding domain superfamily/Winged helix DNA-binding domain"/>
    <property type="match status" value="1"/>
</dbReference>
<evidence type="ECO:0000313" key="1">
    <source>
        <dbReference type="EMBL" id="AHJ11690.1"/>
    </source>
</evidence>
<gene>
    <name evidence="1" type="ORF">SMUL_0409</name>
</gene>
<dbReference type="InterPro" id="IPR036388">
    <property type="entry name" value="WH-like_DNA-bd_sf"/>
</dbReference>
<dbReference type="EMBL" id="CP007201">
    <property type="protein sequence ID" value="AHJ11690.1"/>
    <property type="molecule type" value="Genomic_DNA"/>
</dbReference>
<dbReference type="RefSeq" id="WP_025343605.1">
    <property type="nucleotide sequence ID" value="NZ_CP007201.1"/>
</dbReference>
<reference evidence="1 2" key="1">
    <citation type="journal article" date="2014" name="Environ. Microbiol.">
        <title>Insights into organohalide respiration and the versatile catabolism of Sulfurospirillum multivorans gained from comparative genomics and physiological studies.</title>
        <authorList>
            <person name="Goris T."/>
            <person name="Schubert T."/>
            <person name="Gadkari J."/>
            <person name="Wubet T."/>
            <person name="Tarkka M."/>
            <person name="Buscot F."/>
            <person name="Adrian L."/>
            <person name="Diekert G."/>
        </authorList>
    </citation>
    <scope>NUCLEOTIDE SEQUENCE [LARGE SCALE GENOMIC DNA]</scope>
    <source>
        <strain evidence="2">DM 12446 / JCM 15788 / NBRC 109480</strain>
    </source>
</reference>
<organism evidence="1 2">
    <name type="scientific">Sulfurospirillum multivorans (strain DM 12446 / JCM 15788 / NBRC 109480)</name>
    <dbReference type="NCBI Taxonomy" id="1150621"/>
    <lineage>
        <taxon>Bacteria</taxon>
        <taxon>Pseudomonadati</taxon>
        <taxon>Campylobacterota</taxon>
        <taxon>Epsilonproteobacteria</taxon>
        <taxon>Campylobacterales</taxon>
        <taxon>Sulfurospirillaceae</taxon>
        <taxon>Sulfurospirillum</taxon>
    </lineage>
</organism>
<dbReference type="Pfam" id="PF13730">
    <property type="entry name" value="HTH_36"/>
    <property type="match status" value="1"/>
</dbReference>
<proteinExistence type="predicted"/>